<accession>A0ABW9ABT1</accession>
<dbReference type="RefSeq" id="WP_408159566.1">
    <property type="nucleotide sequence ID" value="NZ_JAQQFM010000008.1"/>
</dbReference>
<dbReference type="EMBL" id="JAQQFM010000008">
    <property type="protein sequence ID" value="MFL9926361.1"/>
    <property type="molecule type" value="Genomic_DNA"/>
</dbReference>
<reference evidence="1 2" key="1">
    <citation type="journal article" date="2024" name="Chem. Sci.">
        <title>Discovery of megapolipeptins by genome mining of a Burkholderiales bacteria collection.</title>
        <authorList>
            <person name="Paulo B.S."/>
            <person name="Recchia M.J.J."/>
            <person name="Lee S."/>
            <person name="Fergusson C.H."/>
            <person name="Romanowski S.B."/>
            <person name="Hernandez A."/>
            <person name="Krull N."/>
            <person name="Liu D.Y."/>
            <person name="Cavanagh H."/>
            <person name="Bos A."/>
            <person name="Gray C.A."/>
            <person name="Murphy B.T."/>
            <person name="Linington R.G."/>
            <person name="Eustaquio A.S."/>
        </authorList>
    </citation>
    <scope>NUCLEOTIDE SEQUENCE [LARGE SCALE GENOMIC DNA]</scope>
    <source>
        <strain evidence="1 2">RL21-008-BIB-A</strain>
    </source>
</reference>
<sequence>MMVSFEFIGLVVMPDRRPGVAGRVDIDGRTMLRGAISGQTSISHVVLSTAKVRHISAQGVAGGWYPGGSRRASRAGSALPELAAFH</sequence>
<name>A0ABW9ABT1_9BURK</name>
<evidence type="ECO:0000313" key="2">
    <source>
        <dbReference type="Proteomes" id="UP001629246"/>
    </source>
</evidence>
<dbReference type="Proteomes" id="UP001629246">
    <property type="component" value="Unassembled WGS sequence"/>
</dbReference>
<protein>
    <submittedName>
        <fullName evidence="1">Uncharacterized protein</fullName>
    </submittedName>
</protein>
<organism evidence="1 2">
    <name type="scientific">Herbaspirillum lusitanum</name>
    <dbReference type="NCBI Taxonomy" id="213312"/>
    <lineage>
        <taxon>Bacteria</taxon>
        <taxon>Pseudomonadati</taxon>
        <taxon>Pseudomonadota</taxon>
        <taxon>Betaproteobacteria</taxon>
        <taxon>Burkholderiales</taxon>
        <taxon>Oxalobacteraceae</taxon>
        <taxon>Herbaspirillum</taxon>
    </lineage>
</organism>
<gene>
    <name evidence="1" type="ORF">PQR62_18945</name>
</gene>
<keyword evidence="2" id="KW-1185">Reference proteome</keyword>
<proteinExistence type="predicted"/>
<comment type="caution">
    <text evidence="1">The sequence shown here is derived from an EMBL/GenBank/DDBJ whole genome shotgun (WGS) entry which is preliminary data.</text>
</comment>
<evidence type="ECO:0000313" key="1">
    <source>
        <dbReference type="EMBL" id="MFL9926361.1"/>
    </source>
</evidence>